<gene>
    <name evidence="3" type="ORF">TPAR_01399</name>
</gene>
<dbReference type="GO" id="GO:0019878">
    <property type="term" value="P:lysine biosynthetic process via aminoadipic acid"/>
    <property type="evidence" value="ECO:0007669"/>
    <property type="project" value="TreeGrafter"/>
</dbReference>
<evidence type="ECO:0000313" key="3">
    <source>
        <dbReference type="EMBL" id="POR38391.1"/>
    </source>
</evidence>
<name>A0A2S4L7L7_9HYPO</name>
<evidence type="ECO:0000256" key="2">
    <source>
        <dbReference type="ARBA" id="ARBA00023154"/>
    </source>
</evidence>
<organism evidence="3 4">
    <name type="scientific">Tolypocladium paradoxum</name>
    <dbReference type="NCBI Taxonomy" id="94208"/>
    <lineage>
        <taxon>Eukaryota</taxon>
        <taxon>Fungi</taxon>
        <taxon>Dikarya</taxon>
        <taxon>Ascomycota</taxon>
        <taxon>Pezizomycotina</taxon>
        <taxon>Sordariomycetes</taxon>
        <taxon>Hypocreomycetidae</taxon>
        <taxon>Hypocreales</taxon>
        <taxon>Ophiocordycipitaceae</taxon>
        <taxon>Tolypocladium</taxon>
    </lineage>
</organism>
<dbReference type="InterPro" id="IPR051168">
    <property type="entry name" value="AASS"/>
</dbReference>
<dbReference type="AlphaFoldDB" id="A0A2S4L7L7"/>
<keyword evidence="2" id="KW-0457">Lysine biosynthesis</keyword>
<evidence type="ECO:0000313" key="4">
    <source>
        <dbReference type="Proteomes" id="UP000237481"/>
    </source>
</evidence>
<proteinExistence type="predicted"/>
<comment type="caution">
    <text evidence="3">The sequence shown here is derived from an EMBL/GenBank/DDBJ whole genome shotgun (WGS) entry which is preliminary data.</text>
</comment>
<keyword evidence="1" id="KW-0560">Oxidoreductase</keyword>
<keyword evidence="2" id="KW-0028">Amino-acid biosynthesis</keyword>
<dbReference type="GO" id="GO:0004753">
    <property type="term" value="F:saccharopine dehydrogenase activity"/>
    <property type="evidence" value="ECO:0007669"/>
    <property type="project" value="TreeGrafter"/>
</dbReference>
<evidence type="ECO:0000256" key="1">
    <source>
        <dbReference type="ARBA" id="ARBA00023002"/>
    </source>
</evidence>
<sequence>MQALDEEVKAAGITVMNEIGVTRNDVIDRVHKEGGSVRASRSFCGGLPAPESMTMMIMIAMLDSDNPLVNTDCRISAAADHNQGTSLAGAAVEF</sequence>
<protein>
    <submittedName>
        <fullName evidence="3">Saccharopine dehydrogenase [NADP(+), L-glutamate-forming]</fullName>
    </submittedName>
</protein>
<dbReference type="Gene3D" id="3.30.360.10">
    <property type="entry name" value="Dihydrodipicolinate Reductase, domain 2"/>
    <property type="match status" value="1"/>
</dbReference>
<dbReference type="Proteomes" id="UP000237481">
    <property type="component" value="Unassembled WGS sequence"/>
</dbReference>
<dbReference type="PANTHER" id="PTHR11133">
    <property type="entry name" value="SACCHAROPINE DEHYDROGENASE"/>
    <property type="match status" value="1"/>
</dbReference>
<dbReference type="OrthoDB" id="10059875at2759"/>
<dbReference type="PANTHER" id="PTHR11133:SF22">
    <property type="entry name" value="ALPHA-AMINOADIPIC SEMIALDEHYDE SYNTHASE, MITOCHONDRIAL"/>
    <property type="match status" value="1"/>
</dbReference>
<dbReference type="EMBL" id="PKSG01000143">
    <property type="protein sequence ID" value="POR38391.1"/>
    <property type="molecule type" value="Genomic_DNA"/>
</dbReference>
<reference evidence="3 4" key="1">
    <citation type="submission" date="2018-01" db="EMBL/GenBank/DDBJ databases">
        <title>Harnessing the power of phylogenomics to disentangle the directionality and signatures of interkingdom host jumping in the parasitic fungal genus Tolypocladium.</title>
        <authorList>
            <person name="Quandt C.A."/>
            <person name="Patterson W."/>
            <person name="Spatafora J.W."/>
        </authorList>
    </citation>
    <scope>NUCLEOTIDE SEQUENCE [LARGE SCALE GENOMIC DNA]</scope>
    <source>
        <strain evidence="3 4">NRBC 100945</strain>
    </source>
</reference>
<accession>A0A2S4L7L7</accession>
<keyword evidence="4" id="KW-1185">Reference proteome</keyword>
<dbReference type="GO" id="GO:0005737">
    <property type="term" value="C:cytoplasm"/>
    <property type="evidence" value="ECO:0007669"/>
    <property type="project" value="TreeGrafter"/>
</dbReference>